<dbReference type="GO" id="GO:0005576">
    <property type="term" value="C:extracellular region"/>
    <property type="evidence" value="ECO:0007669"/>
    <property type="project" value="InterPro"/>
</dbReference>
<keyword evidence="1" id="KW-0378">Hydrolase</keyword>
<dbReference type="Pfam" id="PF02839">
    <property type="entry name" value="CBM_5_12"/>
    <property type="match status" value="1"/>
</dbReference>
<reference evidence="3" key="2">
    <citation type="journal article" date="2021" name="PeerJ">
        <title>Extensive microbial diversity within the chicken gut microbiome revealed by metagenomics and culture.</title>
        <authorList>
            <person name="Gilroy R."/>
            <person name="Ravi A."/>
            <person name="Getino M."/>
            <person name="Pursley I."/>
            <person name="Horton D.L."/>
            <person name="Alikhan N.F."/>
            <person name="Baker D."/>
            <person name="Gharbi K."/>
            <person name="Hall N."/>
            <person name="Watson M."/>
            <person name="Adriaenssens E.M."/>
            <person name="Foster-Nyarko E."/>
            <person name="Jarju S."/>
            <person name="Secka A."/>
            <person name="Antonio M."/>
            <person name="Oren A."/>
            <person name="Chaudhuri R.R."/>
            <person name="La Ragione R."/>
            <person name="Hildebrand F."/>
            <person name="Pallen M.J."/>
        </authorList>
    </citation>
    <scope>NUCLEOTIDE SEQUENCE</scope>
    <source>
        <strain evidence="3">2830</strain>
    </source>
</reference>
<dbReference type="CDD" id="cd12214">
    <property type="entry name" value="ChiA1_BD"/>
    <property type="match status" value="1"/>
</dbReference>
<dbReference type="Gene3D" id="2.10.10.90">
    <property type="match status" value="1"/>
</dbReference>
<sequence>MSVSHRVDSVKEHAEKRQREADLTAASEIAFVVLAEAEQIDAVTATEHVALFSKWAYPVNYTVGQLRRYKGELYKCVTAHTSQADWTPDTAASLWAITGDPTVEWPDWSQPLGAHDAYGLGDKVTHNGKHWISDTAANIWEPGVYGWTEAE</sequence>
<evidence type="ECO:0000256" key="1">
    <source>
        <dbReference type="ARBA" id="ARBA00022801"/>
    </source>
</evidence>
<proteinExistence type="predicted"/>
<dbReference type="SUPFAM" id="SSF51055">
    <property type="entry name" value="Carbohydrate binding domain"/>
    <property type="match status" value="1"/>
</dbReference>
<evidence type="ECO:0000313" key="4">
    <source>
        <dbReference type="Proteomes" id="UP000824124"/>
    </source>
</evidence>
<organism evidence="3 4">
    <name type="scientific">Candidatus Avidehalobacter gallistercoris</name>
    <dbReference type="NCBI Taxonomy" id="2840694"/>
    <lineage>
        <taxon>Bacteria</taxon>
        <taxon>Bacillati</taxon>
        <taxon>Bacillota</taxon>
        <taxon>Clostridia</taxon>
        <taxon>Eubacteriales</taxon>
        <taxon>Peptococcaceae</taxon>
        <taxon>Peptococcaceae incertae sedis</taxon>
        <taxon>Candidatus Avidehalobacter</taxon>
    </lineage>
</organism>
<dbReference type="InterPro" id="IPR003610">
    <property type="entry name" value="CBM5/12"/>
</dbReference>
<accession>A0A9D1HKJ3</accession>
<dbReference type="GO" id="GO:0005975">
    <property type="term" value="P:carbohydrate metabolic process"/>
    <property type="evidence" value="ECO:0007669"/>
    <property type="project" value="InterPro"/>
</dbReference>
<dbReference type="AlphaFoldDB" id="A0A9D1HKJ3"/>
<name>A0A9D1HKJ3_9FIRM</name>
<dbReference type="GO" id="GO:0004553">
    <property type="term" value="F:hydrolase activity, hydrolyzing O-glycosyl compounds"/>
    <property type="evidence" value="ECO:0007669"/>
    <property type="project" value="InterPro"/>
</dbReference>
<dbReference type="InterPro" id="IPR036573">
    <property type="entry name" value="CBM_sf_5/12"/>
</dbReference>
<comment type="caution">
    <text evidence="3">The sequence shown here is derived from an EMBL/GenBank/DDBJ whole genome shotgun (WGS) entry which is preliminary data.</text>
</comment>
<reference evidence="3" key="1">
    <citation type="submission" date="2020-10" db="EMBL/GenBank/DDBJ databases">
        <authorList>
            <person name="Gilroy R."/>
        </authorList>
    </citation>
    <scope>NUCLEOTIDE SEQUENCE</scope>
    <source>
        <strain evidence="3">2830</strain>
    </source>
</reference>
<dbReference type="GO" id="GO:0030246">
    <property type="term" value="F:carbohydrate binding"/>
    <property type="evidence" value="ECO:0007669"/>
    <property type="project" value="InterPro"/>
</dbReference>
<dbReference type="EMBL" id="DVMH01000021">
    <property type="protein sequence ID" value="HIU10415.1"/>
    <property type="molecule type" value="Genomic_DNA"/>
</dbReference>
<protein>
    <submittedName>
        <fullName evidence="3">Alpha-amylase</fullName>
    </submittedName>
</protein>
<evidence type="ECO:0000313" key="3">
    <source>
        <dbReference type="EMBL" id="HIU10415.1"/>
    </source>
</evidence>
<dbReference type="Proteomes" id="UP000824124">
    <property type="component" value="Unassembled WGS sequence"/>
</dbReference>
<evidence type="ECO:0000259" key="2">
    <source>
        <dbReference type="Pfam" id="PF02839"/>
    </source>
</evidence>
<gene>
    <name evidence="3" type="ORF">IAB00_04105</name>
</gene>
<feature type="domain" description="Chitin-binding type-3" evidence="2">
    <location>
        <begin position="55"/>
        <end position="95"/>
    </location>
</feature>